<dbReference type="Pfam" id="PF01584">
    <property type="entry name" value="CheW"/>
    <property type="match status" value="1"/>
</dbReference>
<evidence type="ECO:0000313" key="4">
    <source>
        <dbReference type="Proteomes" id="UP000811844"/>
    </source>
</evidence>
<comment type="caution">
    <text evidence="3">The sequence shown here is derived from an EMBL/GenBank/DDBJ whole genome shotgun (WGS) entry which is preliminary data.</text>
</comment>
<feature type="compositionally biased region" description="Basic and acidic residues" evidence="1">
    <location>
        <begin position="198"/>
        <end position="214"/>
    </location>
</feature>
<feature type="compositionally biased region" description="Polar residues" evidence="1">
    <location>
        <begin position="229"/>
        <end position="243"/>
    </location>
</feature>
<evidence type="ECO:0000313" key="3">
    <source>
        <dbReference type="EMBL" id="MBR9727350.1"/>
    </source>
</evidence>
<organism evidence="3 4">
    <name type="scientific">Shewanella intestini</name>
    <dbReference type="NCBI Taxonomy" id="2017544"/>
    <lineage>
        <taxon>Bacteria</taxon>
        <taxon>Pseudomonadati</taxon>
        <taxon>Pseudomonadota</taxon>
        <taxon>Gammaproteobacteria</taxon>
        <taxon>Alteromonadales</taxon>
        <taxon>Shewanellaceae</taxon>
        <taxon>Shewanella</taxon>
    </lineage>
</organism>
<dbReference type="InterPro" id="IPR014506">
    <property type="entry name" value="UCP020479_CheW"/>
</dbReference>
<feature type="compositionally biased region" description="Basic and acidic residues" evidence="1">
    <location>
        <begin position="40"/>
        <end position="74"/>
    </location>
</feature>
<dbReference type="PIRSF" id="PIRSF020479">
    <property type="entry name" value="UCP020479_CheW"/>
    <property type="match status" value="1"/>
</dbReference>
<dbReference type="EMBL" id="JAAIKR010000003">
    <property type="protein sequence ID" value="MBR9727350.1"/>
    <property type="molecule type" value="Genomic_DNA"/>
</dbReference>
<proteinExistence type="predicted"/>
<dbReference type="RefSeq" id="WP_153662602.1">
    <property type="nucleotide sequence ID" value="NZ_JAAIKR010000003.1"/>
</dbReference>
<feature type="region of interest" description="Disordered" evidence="1">
    <location>
        <begin position="39"/>
        <end position="94"/>
    </location>
</feature>
<accession>A0ABS5HZZ4</accession>
<dbReference type="InterPro" id="IPR036061">
    <property type="entry name" value="CheW-like_dom_sf"/>
</dbReference>
<feature type="region of interest" description="Disordered" evidence="1">
    <location>
        <begin position="108"/>
        <end position="127"/>
    </location>
</feature>
<dbReference type="InterPro" id="IPR002545">
    <property type="entry name" value="CheW-lke_dom"/>
</dbReference>
<keyword evidence="4" id="KW-1185">Reference proteome</keyword>
<dbReference type="SUPFAM" id="SSF50341">
    <property type="entry name" value="CheW-like"/>
    <property type="match status" value="1"/>
</dbReference>
<dbReference type="SMART" id="SM00260">
    <property type="entry name" value="CheW"/>
    <property type="match status" value="1"/>
</dbReference>
<name>A0ABS5HZZ4_9GAMM</name>
<sequence length="411" mass="45198">MSKSVDETVFDYFNLLLQEPTSEVAEIVAPKETPTAVTIEAKKSIESRADTNKQTDNNDTKIAHGKSDSSDKRSQLTQQQNVVNSQQRSIGKKNLAHQVDALTTNMPKVEPVDIPNKGGQSKPFEQPPVDKASLARLLSAVSAPIETSQKPAASAVEQPSEFEKKIHQSAQKVKQAIAAQALATQKTKNTQLSAQKLQTEDKETKSLVDNKQDEISPSQPQKAIDEPQTEQTVKNATQADVKTSGSPPANVVYNLKEVLDDEFQVLFFNIAGLTLAVPLVSLGGIVKVERINNIIGRPKWFLGVQPHREGQVNVVDSCAWVMPEKYTSELQAEVDYQYIVMLEDSDWGLACESLVNSVKIDKSHVNWREKPGKRPWLAGVVKEQMCGIIHVQALIQMLEAGLGSQDSIDRG</sequence>
<feature type="compositionally biased region" description="Low complexity" evidence="1">
    <location>
        <begin position="75"/>
        <end position="87"/>
    </location>
</feature>
<reference evidence="3 4" key="1">
    <citation type="submission" date="2020-02" db="EMBL/GenBank/DDBJ databases">
        <title>Shewanella WXL01 sp. nov., a marine bacterium isolated from green algae in Luhuitou Fringing Reef (Northern South China Sea).</title>
        <authorList>
            <person name="Wang X."/>
        </authorList>
    </citation>
    <scope>NUCLEOTIDE SEQUENCE [LARGE SCALE GENOMIC DNA]</scope>
    <source>
        <strain evidence="3 4">MCCC 1A01895</strain>
    </source>
</reference>
<evidence type="ECO:0000256" key="1">
    <source>
        <dbReference type="SAM" id="MobiDB-lite"/>
    </source>
</evidence>
<evidence type="ECO:0000259" key="2">
    <source>
        <dbReference type="PROSITE" id="PS50851"/>
    </source>
</evidence>
<gene>
    <name evidence="3" type="ORF">G3R48_05005</name>
</gene>
<dbReference type="Proteomes" id="UP000811844">
    <property type="component" value="Unassembled WGS sequence"/>
</dbReference>
<feature type="domain" description="CheW-like" evidence="2">
    <location>
        <begin position="262"/>
        <end position="400"/>
    </location>
</feature>
<dbReference type="PROSITE" id="PS50851">
    <property type="entry name" value="CHEW"/>
    <property type="match status" value="1"/>
</dbReference>
<feature type="region of interest" description="Disordered" evidence="1">
    <location>
        <begin position="188"/>
        <end position="243"/>
    </location>
</feature>
<protein>
    <submittedName>
        <fullName evidence="3">Chemotaxis protein CheW</fullName>
    </submittedName>
</protein>